<dbReference type="InParanoid" id="A0A7E6CI44"/>
<keyword evidence="2" id="KW-1185">Reference proteome</keyword>
<feature type="region of interest" description="Disordered" evidence="1">
    <location>
        <begin position="172"/>
        <end position="230"/>
    </location>
</feature>
<dbReference type="GeneID" id="118497072"/>
<reference evidence="3" key="1">
    <citation type="submission" date="2025-08" db="UniProtKB">
        <authorList>
            <consortium name="RefSeq"/>
        </authorList>
    </citation>
    <scope>IDENTIFICATION</scope>
    <source>
        <tissue evidence="3">Muscle</tissue>
    </source>
</reference>
<sequence>MADGANRLETSKQTARLYLPIFHANQFTGAGLQGDSPPQLQPAPRCISREFMGLWAGPHREERTKLLLSHCGSTAPVSQPRDYRETASIARNVGSTDTRSWTWEVHQLPAPLHSFCARDGGVGGLIRGGEEAGGGGRGGAWQLAVVPSERTSCGCVVRVSPVGPGRHQLLRGEEAEAAAPGRPRPLSTRGCGRLGEGKGGWPSGRPETERSPASEPPVSPSPPAFLCPSDAGIAPTRPGLLLCWALDRAPHPPLSPTPLPLPPGSLPFERPGSQTCSHPSALPVTRPLFGPKHGIEAVGGLATPPHPPRIPAVLRDLDSSGSLRGLCEC</sequence>
<evidence type="ECO:0000313" key="2">
    <source>
        <dbReference type="Proteomes" id="UP000504628"/>
    </source>
</evidence>
<accession>A0A7E6CI44</accession>
<proteinExistence type="predicted"/>
<organism evidence="2 3">
    <name type="scientific">Phyllostomus discolor</name>
    <name type="common">pale spear-nosed bat</name>
    <dbReference type="NCBI Taxonomy" id="89673"/>
    <lineage>
        <taxon>Eukaryota</taxon>
        <taxon>Metazoa</taxon>
        <taxon>Chordata</taxon>
        <taxon>Craniata</taxon>
        <taxon>Vertebrata</taxon>
        <taxon>Euteleostomi</taxon>
        <taxon>Mammalia</taxon>
        <taxon>Eutheria</taxon>
        <taxon>Laurasiatheria</taxon>
        <taxon>Chiroptera</taxon>
        <taxon>Yangochiroptera</taxon>
        <taxon>Phyllostomidae</taxon>
        <taxon>Phyllostominae</taxon>
        <taxon>Phyllostomus</taxon>
    </lineage>
</organism>
<dbReference type="KEGG" id="pdic:118497072"/>
<dbReference type="AlphaFoldDB" id="A0A7E6CI44"/>
<evidence type="ECO:0000256" key="1">
    <source>
        <dbReference type="SAM" id="MobiDB-lite"/>
    </source>
</evidence>
<protein>
    <submittedName>
        <fullName evidence="3">Splicing factor, proline- and glutamine-rich-like</fullName>
    </submittedName>
</protein>
<feature type="compositionally biased region" description="Gly residues" evidence="1">
    <location>
        <begin position="192"/>
        <end position="202"/>
    </location>
</feature>
<gene>
    <name evidence="3" type="primary">LOC118497072</name>
</gene>
<feature type="compositionally biased region" description="Low complexity" evidence="1">
    <location>
        <begin position="177"/>
        <end position="186"/>
    </location>
</feature>
<evidence type="ECO:0000313" key="3">
    <source>
        <dbReference type="RefSeq" id="XP_035866541.1"/>
    </source>
</evidence>
<feature type="compositionally biased region" description="Pro residues" evidence="1">
    <location>
        <begin position="214"/>
        <end position="225"/>
    </location>
</feature>
<dbReference type="RefSeq" id="XP_035866541.1">
    <property type="nucleotide sequence ID" value="XM_036010648.1"/>
</dbReference>
<dbReference type="Proteomes" id="UP000504628">
    <property type="component" value="Chromosome 1"/>
</dbReference>
<name>A0A7E6CI44_9CHIR</name>